<keyword evidence="2" id="KW-1185">Reference proteome</keyword>
<sequence>MATARRCPPFLLRPMIFIRKPAISGSSGKTAVAGLSPRCRHAQSPTRSQIYWRGVKSGLKLSTQDRLHGDFVLFFTALFDRTSGAAAVAPVTPSPRTAPPVMLLATRGCRQDRWDK</sequence>
<dbReference type="Proteomes" id="UP000324222">
    <property type="component" value="Unassembled WGS sequence"/>
</dbReference>
<evidence type="ECO:0000313" key="1">
    <source>
        <dbReference type="EMBL" id="MPC50155.1"/>
    </source>
</evidence>
<protein>
    <submittedName>
        <fullName evidence="1">Uncharacterized protein</fullName>
    </submittedName>
</protein>
<comment type="caution">
    <text evidence="1">The sequence shown here is derived from an EMBL/GenBank/DDBJ whole genome shotgun (WGS) entry which is preliminary data.</text>
</comment>
<evidence type="ECO:0000313" key="2">
    <source>
        <dbReference type="Proteomes" id="UP000324222"/>
    </source>
</evidence>
<reference evidence="1 2" key="1">
    <citation type="submission" date="2019-05" db="EMBL/GenBank/DDBJ databases">
        <title>Another draft genome of Portunus trituberculatus and its Hox gene families provides insights of decapod evolution.</title>
        <authorList>
            <person name="Jeong J.-H."/>
            <person name="Song I."/>
            <person name="Kim S."/>
            <person name="Choi T."/>
            <person name="Kim D."/>
            <person name="Ryu S."/>
            <person name="Kim W."/>
        </authorList>
    </citation>
    <scope>NUCLEOTIDE SEQUENCE [LARGE SCALE GENOMIC DNA]</scope>
    <source>
        <tissue evidence="1">Muscle</tissue>
    </source>
</reference>
<organism evidence="1 2">
    <name type="scientific">Portunus trituberculatus</name>
    <name type="common">Swimming crab</name>
    <name type="synonym">Neptunus trituberculatus</name>
    <dbReference type="NCBI Taxonomy" id="210409"/>
    <lineage>
        <taxon>Eukaryota</taxon>
        <taxon>Metazoa</taxon>
        <taxon>Ecdysozoa</taxon>
        <taxon>Arthropoda</taxon>
        <taxon>Crustacea</taxon>
        <taxon>Multicrustacea</taxon>
        <taxon>Malacostraca</taxon>
        <taxon>Eumalacostraca</taxon>
        <taxon>Eucarida</taxon>
        <taxon>Decapoda</taxon>
        <taxon>Pleocyemata</taxon>
        <taxon>Brachyura</taxon>
        <taxon>Eubrachyura</taxon>
        <taxon>Portunoidea</taxon>
        <taxon>Portunidae</taxon>
        <taxon>Portuninae</taxon>
        <taxon>Portunus</taxon>
    </lineage>
</organism>
<accession>A0A5B7FXU4</accession>
<name>A0A5B7FXU4_PORTR</name>
<proteinExistence type="predicted"/>
<dbReference type="AlphaFoldDB" id="A0A5B7FXU4"/>
<gene>
    <name evidence="1" type="ORF">E2C01_043977</name>
</gene>
<dbReference type="EMBL" id="VSRR010009312">
    <property type="protein sequence ID" value="MPC50155.1"/>
    <property type="molecule type" value="Genomic_DNA"/>
</dbReference>